<keyword evidence="1" id="KW-0812">Transmembrane</keyword>
<feature type="transmembrane region" description="Helical" evidence="1">
    <location>
        <begin position="379"/>
        <end position="402"/>
    </location>
</feature>
<dbReference type="CDD" id="cd00057">
    <property type="entry name" value="FA58C"/>
    <property type="match status" value="1"/>
</dbReference>
<evidence type="ECO:0000259" key="3">
    <source>
        <dbReference type="PROSITE" id="PS50022"/>
    </source>
</evidence>
<dbReference type="PANTHER" id="PTHR23282">
    <property type="entry name" value="APICAL ENDOSOMAL GLYCOPROTEIN PRECURSOR"/>
    <property type="match status" value="1"/>
</dbReference>
<dbReference type="SUPFAM" id="SSF49899">
    <property type="entry name" value="Concanavalin A-like lectins/glucanases"/>
    <property type="match status" value="1"/>
</dbReference>
<keyword evidence="1" id="KW-1133">Transmembrane helix</keyword>
<dbReference type="PROSITE" id="PS50060">
    <property type="entry name" value="MAM_2"/>
    <property type="match status" value="1"/>
</dbReference>
<evidence type="ECO:0000313" key="5">
    <source>
        <dbReference type="EMBL" id="KAL3885175.1"/>
    </source>
</evidence>
<keyword evidence="1" id="KW-0472">Membrane</keyword>
<dbReference type="InterPro" id="IPR000998">
    <property type="entry name" value="MAM_dom"/>
</dbReference>
<dbReference type="Gene3D" id="2.60.120.260">
    <property type="entry name" value="Galactose-binding domain-like"/>
    <property type="match status" value="1"/>
</dbReference>
<dbReference type="SMART" id="SM00137">
    <property type="entry name" value="MAM"/>
    <property type="match status" value="1"/>
</dbReference>
<dbReference type="EMBL" id="JBJQND010000002">
    <property type="protein sequence ID" value="KAL3885175.1"/>
    <property type="molecule type" value="Genomic_DNA"/>
</dbReference>
<feature type="transmembrane region" description="Helical" evidence="1">
    <location>
        <begin position="287"/>
        <end position="306"/>
    </location>
</feature>
<dbReference type="CDD" id="cd06263">
    <property type="entry name" value="MAM"/>
    <property type="match status" value="1"/>
</dbReference>
<dbReference type="PROSITE" id="PS50022">
    <property type="entry name" value="FA58C_3"/>
    <property type="match status" value="1"/>
</dbReference>
<dbReference type="InterPro" id="IPR013320">
    <property type="entry name" value="ConA-like_dom_sf"/>
</dbReference>
<feature type="chain" id="PRO_5044821906" evidence="2">
    <location>
        <begin position="19"/>
        <end position="457"/>
    </location>
</feature>
<evidence type="ECO:0000256" key="2">
    <source>
        <dbReference type="SAM" id="SignalP"/>
    </source>
</evidence>
<sequence>MLFKYCWIKLLVVEILQSSNWIVCTDFLHQDNLVCYEYLVSGTKYNVPDEQLSASSQYDALHAAKWGRLNTVYVKGKHIGGWVANNTKPPHYIEVCFNELMIIQAIATQGRNITGDTGRKEHYVTKYHVYYRLDYTSPWAAVIGGRRQKLMVFQGNNDSNCIRINKLPCAVQARVVRIRVNESRKYPSMRFDVLGCPVSQVQLSPDCDFEDGFCGWKQEYDNKSVNWQIKNGATSPSKLLKLHDHTRKHEDGLFAYVMSISSSDGSRRNRTAQLVTMIRRSNIKRCLHLWYSGSYASFGLLTLYVIGCENESETYIAKHVRNLTQEWNHIYVDVSVKDYRLIIEGTVRSEDNGYLAIDDISLMKGSCSEREKDNKKTEVLVGVAVGVGVFGLLFLIVIGIYLGRQRTLRSSAATTTIKTELKMALSDEMYMNTVQEYANVMPGNSESVSPDPIYQEV</sequence>
<feature type="signal peptide" evidence="2">
    <location>
        <begin position="1"/>
        <end position="18"/>
    </location>
</feature>
<keyword evidence="6" id="KW-1185">Reference proteome</keyword>
<dbReference type="Gene3D" id="2.60.120.200">
    <property type="match status" value="1"/>
</dbReference>
<dbReference type="Pfam" id="PF00754">
    <property type="entry name" value="F5_F8_type_C"/>
    <property type="match status" value="1"/>
</dbReference>
<dbReference type="PANTHER" id="PTHR23282:SF101">
    <property type="entry name" value="MAM DOMAIN-CONTAINING PROTEIN"/>
    <property type="match status" value="1"/>
</dbReference>
<name>A0ABD3XJT0_SINWO</name>
<gene>
    <name evidence="5" type="ORF">ACJMK2_025270</name>
</gene>
<organism evidence="5 6">
    <name type="scientific">Sinanodonta woodiana</name>
    <name type="common">Chinese pond mussel</name>
    <name type="synonym">Anodonta woodiana</name>
    <dbReference type="NCBI Taxonomy" id="1069815"/>
    <lineage>
        <taxon>Eukaryota</taxon>
        <taxon>Metazoa</taxon>
        <taxon>Spiralia</taxon>
        <taxon>Lophotrochozoa</taxon>
        <taxon>Mollusca</taxon>
        <taxon>Bivalvia</taxon>
        <taxon>Autobranchia</taxon>
        <taxon>Heteroconchia</taxon>
        <taxon>Palaeoheterodonta</taxon>
        <taxon>Unionida</taxon>
        <taxon>Unionoidea</taxon>
        <taxon>Unionidae</taxon>
        <taxon>Unioninae</taxon>
        <taxon>Sinanodonta</taxon>
    </lineage>
</organism>
<dbReference type="SUPFAM" id="SSF49785">
    <property type="entry name" value="Galactose-binding domain-like"/>
    <property type="match status" value="1"/>
</dbReference>
<dbReference type="InterPro" id="IPR051560">
    <property type="entry name" value="MAM_domain-containing"/>
</dbReference>
<proteinExistence type="predicted"/>
<dbReference type="InterPro" id="IPR008979">
    <property type="entry name" value="Galactose-bd-like_sf"/>
</dbReference>
<protein>
    <submittedName>
        <fullName evidence="5">Uncharacterized protein</fullName>
    </submittedName>
</protein>
<feature type="domain" description="MAM" evidence="4">
    <location>
        <begin position="205"/>
        <end position="369"/>
    </location>
</feature>
<dbReference type="SMART" id="SM00231">
    <property type="entry name" value="FA58C"/>
    <property type="match status" value="1"/>
</dbReference>
<accession>A0ABD3XJT0</accession>
<evidence type="ECO:0000256" key="1">
    <source>
        <dbReference type="SAM" id="Phobius"/>
    </source>
</evidence>
<dbReference type="Proteomes" id="UP001634394">
    <property type="component" value="Unassembled WGS sequence"/>
</dbReference>
<keyword evidence="2" id="KW-0732">Signal</keyword>
<dbReference type="Pfam" id="PF00629">
    <property type="entry name" value="MAM"/>
    <property type="match status" value="1"/>
</dbReference>
<dbReference type="InterPro" id="IPR000421">
    <property type="entry name" value="FA58C"/>
</dbReference>
<evidence type="ECO:0000259" key="4">
    <source>
        <dbReference type="PROSITE" id="PS50060"/>
    </source>
</evidence>
<evidence type="ECO:0000313" key="6">
    <source>
        <dbReference type="Proteomes" id="UP001634394"/>
    </source>
</evidence>
<dbReference type="AlphaFoldDB" id="A0ABD3XJT0"/>
<feature type="domain" description="F5/8 type C" evidence="3">
    <location>
        <begin position="35"/>
        <end position="196"/>
    </location>
</feature>
<comment type="caution">
    <text evidence="5">The sequence shown here is derived from an EMBL/GenBank/DDBJ whole genome shotgun (WGS) entry which is preliminary data.</text>
</comment>
<reference evidence="5 6" key="1">
    <citation type="submission" date="2024-11" db="EMBL/GenBank/DDBJ databases">
        <title>Chromosome-level genome assembly of the freshwater bivalve Anodonta woodiana.</title>
        <authorList>
            <person name="Chen X."/>
        </authorList>
    </citation>
    <scope>NUCLEOTIDE SEQUENCE [LARGE SCALE GENOMIC DNA]</scope>
    <source>
        <strain evidence="5">MN2024</strain>
        <tissue evidence="5">Gills</tissue>
    </source>
</reference>